<reference evidence="7 9" key="2">
    <citation type="submission" date="2023-07" db="EMBL/GenBank/DDBJ databases">
        <authorList>
            <person name="Peeters C."/>
        </authorList>
    </citation>
    <scope>NUCLEOTIDE SEQUENCE [LARGE SCALE GENOMIC DNA]</scope>
    <source>
        <strain evidence="7 9">R-38712</strain>
    </source>
</reference>
<gene>
    <name evidence="8" type="ORF">DEE74_19815</name>
    <name evidence="7" type="ORF">R38712_03597</name>
</gene>
<comment type="subcellular location">
    <subcellularLocation>
        <location evidence="1">Cell inner membrane</location>
    </subcellularLocation>
</comment>
<keyword evidence="9" id="KW-1185">Reference proteome</keyword>
<evidence type="ECO:0000256" key="5">
    <source>
        <dbReference type="ARBA" id="ARBA00023136"/>
    </source>
</evidence>
<dbReference type="PANTHER" id="PTHR30606:SF9">
    <property type="entry name" value="LIPID A BIOSYNTHESIS LAUROYLTRANSFERASE"/>
    <property type="match status" value="1"/>
</dbReference>
<keyword evidence="3" id="KW-0997">Cell inner membrane</keyword>
<keyword evidence="2" id="KW-1003">Cell membrane</keyword>
<evidence type="ECO:0000313" key="9">
    <source>
        <dbReference type="Proteomes" id="UP001189303"/>
    </source>
</evidence>
<evidence type="ECO:0000256" key="4">
    <source>
        <dbReference type="ARBA" id="ARBA00022679"/>
    </source>
</evidence>
<dbReference type="Proteomes" id="UP001189303">
    <property type="component" value="Unassembled WGS sequence"/>
</dbReference>
<sequence>MKRSDWAERPERSNLALLRLMTWLSLRLGRPFGRVLLRLIALYFVAASPAARRASREYLRRAFGRPATLREVFRHMLTFATTIHDRIYLISGRFGLFDIQLQGQQHVHNVLAQGRGAFLLGAHLGSFEVVRALGRTVPDLRVAVAMYEENARNINAAVAAINPAAAPEVIPLGQVDAMLRVREALDDNRLVGMLADRTLLRDAGPSVRHMDFLGSPAAFPLGPLHMAAMLKRPVLFMTGLHLGGNRYAVHFDLLADFADVRREDRAAAVQAALGRYVERVEHYCRTAPYNWFNYFDFWQDADAAGAPDHTPADHQTTQTP</sequence>
<evidence type="ECO:0000313" key="10">
    <source>
        <dbReference type="Proteomes" id="UP001199322"/>
    </source>
</evidence>
<dbReference type="InterPro" id="IPR014548">
    <property type="entry name" value="Ac_Trasf"/>
</dbReference>
<dbReference type="GO" id="GO:0005886">
    <property type="term" value="C:plasma membrane"/>
    <property type="evidence" value="ECO:0007669"/>
    <property type="project" value="UniProtKB-SubCell"/>
</dbReference>
<dbReference type="EMBL" id="CATWFT010000012">
    <property type="protein sequence ID" value="CAJ0728107.1"/>
    <property type="molecule type" value="Genomic_DNA"/>
</dbReference>
<keyword evidence="6" id="KW-0012">Acyltransferase</keyword>
<dbReference type="EMBL" id="QGBI01000020">
    <property type="protein sequence ID" value="MBX3892116.1"/>
    <property type="molecule type" value="Genomic_DNA"/>
</dbReference>
<evidence type="ECO:0000313" key="8">
    <source>
        <dbReference type="EMBL" id="MBX3892116.1"/>
    </source>
</evidence>
<evidence type="ECO:0000313" key="7">
    <source>
        <dbReference type="EMBL" id="CAJ0728107.1"/>
    </source>
</evidence>
<evidence type="ECO:0000256" key="1">
    <source>
        <dbReference type="ARBA" id="ARBA00004533"/>
    </source>
</evidence>
<evidence type="ECO:0000256" key="3">
    <source>
        <dbReference type="ARBA" id="ARBA00022519"/>
    </source>
</evidence>
<reference evidence="8" key="1">
    <citation type="submission" date="2018-06" db="EMBL/GenBank/DDBJ databases">
        <authorList>
            <person name="O'Rourke A."/>
        </authorList>
    </citation>
    <scope>NUCLEOTIDE SEQUENCE</scope>
    <source>
        <strain evidence="8">132550021-3</strain>
    </source>
</reference>
<dbReference type="Proteomes" id="UP001199322">
    <property type="component" value="Unassembled WGS sequence"/>
</dbReference>
<comment type="caution">
    <text evidence="8">The sequence shown here is derived from an EMBL/GenBank/DDBJ whole genome shotgun (WGS) entry which is preliminary data.</text>
</comment>
<dbReference type="InterPro" id="IPR004960">
    <property type="entry name" value="LipA_acyltrans"/>
</dbReference>
<dbReference type="GO" id="GO:0016746">
    <property type="term" value="F:acyltransferase activity"/>
    <property type="evidence" value="ECO:0007669"/>
    <property type="project" value="UniProtKB-KW"/>
</dbReference>
<keyword evidence="5" id="KW-0472">Membrane</keyword>
<evidence type="ECO:0000256" key="6">
    <source>
        <dbReference type="ARBA" id="ARBA00023315"/>
    </source>
</evidence>
<dbReference type="PIRSF" id="PIRSF028561">
    <property type="entry name" value="Ac_Trasf"/>
    <property type="match status" value="1"/>
</dbReference>
<name>A0A2P4RHH2_RALPI</name>
<protein>
    <submittedName>
        <fullName evidence="8">Acyl-CoA synthetase</fullName>
    </submittedName>
</protein>
<dbReference type="AlphaFoldDB" id="A0A2P4RHH2"/>
<dbReference type="CDD" id="cd07984">
    <property type="entry name" value="LPLAT_LABLAT-like"/>
    <property type="match status" value="1"/>
</dbReference>
<evidence type="ECO:0000256" key="2">
    <source>
        <dbReference type="ARBA" id="ARBA00022475"/>
    </source>
</evidence>
<accession>A0A2P4RHH2</accession>
<dbReference type="GO" id="GO:0009247">
    <property type="term" value="P:glycolipid biosynthetic process"/>
    <property type="evidence" value="ECO:0007669"/>
    <property type="project" value="UniProtKB-ARBA"/>
</dbReference>
<dbReference type="RefSeq" id="WP_012761124.1">
    <property type="nucleotide sequence ID" value="NZ_CATWFT010000012.1"/>
</dbReference>
<dbReference type="PANTHER" id="PTHR30606">
    <property type="entry name" value="LIPID A BIOSYNTHESIS LAUROYL ACYLTRANSFERASE"/>
    <property type="match status" value="1"/>
</dbReference>
<dbReference type="Pfam" id="PF03279">
    <property type="entry name" value="Lip_A_acyltrans"/>
    <property type="match status" value="1"/>
</dbReference>
<organism evidence="8 10">
    <name type="scientific">Ralstonia pickettii</name>
    <name type="common">Burkholderia pickettii</name>
    <dbReference type="NCBI Taxonomy" id="329"/>
    <lineage>
        <taxon>Bacteria</taxon>
        <taxon>Pseudomonadati</taxon>
        <taxon>Pseudomonadota</taxon>
        <taxon>Betaproteobacteria</taxon>
        <taxon>Burkholderiales</taxon>
        <taxon>Burkholderiaceae</taxon>
        <taxon>Ralstonia</taxon>
    </lineage>
</organism>
<keyword evidence="4" id="KW-0808">Transferase</keyword>
<proteinExistence type="predicted"/>